<keyword evidence="2" id="KW-1185">Reference proteome</keyword>
<feature type="non-terminal residue" evidence="3">
    <location>
        <position position="1"/>
    </location>
</feature>
<reference evidence="3" key="1">
    <citation type="submission" date="2025-08" db="UniProtKB">
        <authorList>
            <consortium name="RefSeq"/>
        </authorList>
    </citation>
    <scope>IDENTIFICATION</scope>
</reference>
<evidence type="ECO:0000259" key="1">
    <source>
        <dbReference type="Pfam" id="PF16178"/>
    </source>
</evidence>
<dbReference type="InterPro" id="IPR032394">
    <property type="entry name" value="Anoct_dimer"/>
</dbReference>
<accession>A0A3Q0DV34</accession>
<dbReference type="GO" id="GO:0046983">
    <property type="term" value="F:protein dimerization activity"/>
    <property type="evidence" value="ECO:0007669"/>
    <property type="project" value="InterPro"/>
</dbReference>
<evidence type="ECO:0000313" key="3">
    <source>
        <dbReference type="RefSeq" id="XP_021565865.1"/>
    </source>
</evidence>
<name>A0A3Q0DV34_CARSF</name>
<dbReference type="GeneID" id="103255568"/>
<gene>
    <name evidence="3" type="primary">LOC103255568</name>
</gene>
<dbReference type="Pfam" id="PF16178">
    <property type="entry name" value="Anoct_dimer"/>
    <property type="match status" value="1"/>
</dbReference>
<feature type="domain" description="Anoctamin dimerisation" evidence="1">
    <location>
        <begin position="81"/>
        <end position="141"/>
    </location>
</feature>
<proteinExistence type="predicted"/>
<dbReference type="KEGG" id="csyr:103255568"/>
<dbReference type="Proteomes" id="UP000189704">
    <property type="component" value="Unplaced"/>
</dbReference>
<dbReference type="RefSeq" id="XP_021565865.1">
    <property type="nucleotide sequence ID" value="XM_021710190.1"/>
</dbReference>
<sequence>DADFVLVAARRARRNPQQQQFLEALKSKGFSWTREDRARSQVFFGIRADSSIFDLYHTLLLEPQDPAPQDRPATPAPVQVTTRLRIRIVNFILSNLTAAGETFEDLVKDGVFQARFPLHRGEDELKRTWARWRAVCNRQPINQI</sequence>
<protein>
    <submittedName>
        <fullName evidence="3">Anoctamin-9</fullName>
    </submittedName>
</protein>
<dbReference type="OrthoDB" id="296386at2759"/>
<feature type="non-terminal residue" evidence="3">
    <location>
        <position position="144"/>
    </location>
</feature>
<evidence type="ECO:0000313" key="2">
    <source>
        <dbReference type="Proteomes" id="UP000189704"/>
    </source>
</evidence>
<dbReference type="AlphaFoldDB" id="A0A3Q0DV34"/>
<organism evidence="2 3">
    <name type="scientific">Carlito syrichta</name>
    <name type="common">Philippine tarsier</name>
    <name type="synonym">Tarsius syrichta</name>
    <dbReference type="NCBI Taxonomy" id="1868482"/>
    <lineage>
        <taxon>Eukaryota</taxon>
        <taxon>Metazoa</taxon>
        <taxon>Chordata</taxon>
        <taxon>Craniata</taxon>
        <taxon>Vertebrata</taxon>
        <taxon>Euteleostomi</taxon>
        <taxon>Mammalia</taxon>
        <taxon>Eutheria</taxon>
        <taxon>Euarchontoglires</taxon>
        <taxon>Primates</taxon>
        <taxon>Haplorrhini</taxon>
        <taxon>Tarsiiformes</taxon>
        <taxon>Tarsiidae</taxon>
        <taxon>Carlito</taxon>
    </lineage>
</organism>